<evidence type="ECO:0000313" key="2">
    <source>
        <dbReference type="EMBL" id="STZ01685.1"/>
    </source>
</evidence>
<organism evidence="2 3">
    <name type="scientific">Faucicola atlantae</name>
    <dbReference type="NCBI Taxonomy" id="34059"/>
    <lineage>
        <taxon>Bacteria</taxon>
        <taxon>Pseudomonadati</taxon>
        <taxon>Pseudomonadota</taxon>
        <taxon>Gammaproteobacteria</taxon>
        <taxon>Moraxellales</taxon>
        <taxon>Moraxellaceae</taxon>
        <taxon>Faucicola</taxon>
    </lineage>
</organism>
<dbReference type="GO" id="GO:0004803">
    <property type="term" value="F:transposase activity"/>
    <property type="evidence" value="ECO:0007669"/>
    <property type="project" value="InterPro"/>
</dbReference>
<gene>
    <name evidence="2" type="ORF">NCTC11091_02158</name>
</gene>
<evidence type="ECO:0000259" key="1">
    <source>
        <dbReference type="Pfam" id="PF01609"/>
    </source>
</evidence>
<dbReference type="SUPFAM" id="SSF53098">
    <property type="entry name" value="Ribonuclease H-like"/>
    <property type="match status" value="1"/>
</dbReference>
<dbReference type="NCBIfam" id="NF033591">
    <property type="entry name" value="transpos_IS4_2"/>
    <property type="match status" value="1"/>
</dbReference>
<dbReference type="AlphaFoldDB" id="A0A378QLG8"/>
<dbReference type="GO" id="GO:0006313">
    <property type="term" value="P:DNA transposition"/>
    <property type="evidence" value="ECO:0007669"/>
    <property type="project" value="InterPro"/>
</dbReference>
<dbReference type="InterPro" id="IPR012337">
    <property type="entry name" value="RNaseH-like_sf"/>
</dbReference>
<evidence type="ECO:0000313" key="3">
    <source>
        <dbReference type="Proteomes" id="UP000255193"/>
    </source>
</evidence>
<dbReference type="Pfam" id="PF01609">
    <property type="entry name" value="DDE_Tnp_1"/>
    <property type="match status" value="1"/>
</dbReference>
<name>A0A378QLG8_9GAMM</name>
<dbReference type="InterPro" id="IPR002559">
    <property type="entry name" value="Transposase_11"/>
</dbReference>
<dbReference type="Proteomes" id="UP000255193">
    <property type="component" value="Unassembled WGS sequence"/>
</dbReference>
<dbReference type="EMBL" id="UGQA01000005">
    <property type="protein sequence ID" value="STZ01685.1"/>
    <property type="molecule type" value="Genomic_DNA"/>
</dbReference>
<sequence length="258" mass="29910">MLGVVYKGIAIPLYWDMLDKRGNTNHLERAELIERFIKQFGKHNIDMILADREFVGERWFNWLTEHHIPFAIRIKKNSKVVNHHGKLVQIKDLFRHVTAFETYRHGRILVVDGCAVRVFAKRDKDHGLVIVATNQLQTLDAMTIYAKRWEVENLFACLKGRGFNLEDTHLTKMDRVSKLVAVNALAFCWAYHVGIYHDKQRPLKRKLKSNGRPQASLFALGLDLLIEGFRLVLLNNDKAVFRQLVSFLTPKPVKIGWG</sequence>
<dbReference type="InterPro" id="IPR047658">
    <property type="entry name" value="IS4-like_transpos"/>
</dbReference>
<proteinExistence type="predicted"/>
<reference evidence="2 3" key="1">
    <citation type="submission" date="2018-06" db="EMBL/GenBank/DDBJ databases">
        <authorList>
            <consortium name="Pathogen Informatics"/>
            <person name="Doyle S."/>
        </authorList>
    </citation>
    <scope>NUCLEOTIDE SEQUENCE [LARGE SCALE GENOMIC DNA]</scope>
    <source>
        <strain evidence="2 3">NCTC11091</strain>
    </source>
</reference>
<dbReference type="GO" id="GO:0003677">
    <property type="term" value="F:DNA binding"/>
    <property type="evidence" value="ECO:0007669"/>
    <property type="project" value="InterPro"/>
</dbReference>
<feature type="domain" description="Transposase IS4-like" evidence="1">
    <location>
        <begin position="30"/>
        <end position="188"/>
    </location>
</feature>
<accession>A0A378QLG8</accession>
<protein>
    <submittedName>
        <fullName evidence="2">Transposase</fullName>
    </submittedName>
</protein>